<dbReference type="InterPro" id="IPR035906">
    <property type="entry name" value="MetI-like_sf"/>
</dbReference>
<keyword evidence="2 7" id="KW-0813">Transport</keyword>
<organism evidence="9 10">
    <name type="scientific">Arthrobacter crusticola</name>
    <dbReference type="NCBI Taxonomy" id="2547960"/>
    <lineage>
        <taxon>Bacteria</taxon>
        <taxon>Bacillati</taxon>
        <taxon>Actinomycetota</taxon>
        <taxon>Actinomycetes</taxon>
        <taxon>Micrococcales</taxon>
        <taxon>Micrococcaceae</taxon>
        <taxon>Arthrobacter</taxon>
    </lineage>
</organism>
<dbReference type="InterPro" id="IPR051393">
    <property type="entry name" value="ABC_transporter_permease"/>
</dbReference>
<protein>
    <submittedName>
        <fullName evidence="9">Sugar ABC transporter permease</fullName>
    </submittedName>
</protein>
<comment type="subcellular location">
    <subcellularLocation>
        <location evidence="1 7">Cell membrane</location>
        <topology evidence="1 7">Multi-pass membrane protein</topology>
    </subcellularLocation>
</comment>
<keyword evidence="6 7" id="KW-0472">Membrane</keyword>
<dbReference type="Gene3D" id="1.10.3720.10">
    <property type="entry name" value="MetI-like"/>
    <property type="match status" value="1"/>
</dbReference>
<feature type="transmembrane region" description="Helical" evidence="7">
    <location>
        <begin position="177"/>
        <end position="200"/>
    </location>
</feature>
<dbReference type="InterPro" id="IPR000515">
    <property type="entry name" value="MetI-like"/>
</dbReference>
<dbReference type="PANTHER" id="PTHR30193">
    <property type="entry name" value="ABC TRANSPORTER PERMEASE PROTEIN"/>
    <property type="match status" value="1"/>
</dbReference>
<feature type="transmembrane region" description="Helical" evidence="7">
    <location>
        <begin position="130"/>
        <end position="150"/>
    </location>
</feature>
<comment type="similarity">
    <text evidence="7">Belongs to the binding-protein-dependent transport system permease family.</text>
</comment>
<evidence type="ECO:0000256" key="1">
    <source>
        <dbReference type="ARBA" id="ARBA00004651"/>
    </source>
</evidence>
<name>A0A4R5TRE4_9MICC</name>
<keyword evidence="4 7" id="KW-0812">Transmembrane</keyword>
<accession>A0A4R5TRE4</accession>
<dbReference type="GO" id="GO:0055085">
    <property type="term" value="P:transmembrane transport"/>
    <property type="evidence" value="ECO:0007669"/>
    <property type="project" value="InterPro"/>
</dbReference>
<evidence type="ECO:0000256" key="6">
    <source>
        <dbReference type="ARBA" id="ARBA00023136"/>
    </source>
</evidence>
<evidence type="ECO:0000313" key="10">
    <source>
        <dbReference type="Proteomes" id="UP000295411"/>
    </source>
</evidence>
<feature type="transmembrane region" description="Helical" evidence="7">
    <location>
        <begin position="282"/>
        <end position="302"/>
    </location>
</feature>
<dbReference type="EMBL" id="SMTK01000006">
    <property type="protein sequence ID" value="TDK23483.1"/>
    <property type="molecule type" value="Genomic_DNA"/>
</dbReference>
<dbReference type="Proteomes" id="UP000295411">
    <property type="component" value="Unassembled WGS sequence"/>
</dbReference>
<sequence>MTVAAAPLLLAGTPRGSGQRARERRNGVVAWAFALPFVLVFAAFMLMPLVSSFVLSFTDFTSRDVQDPLTVEFVGLEQYAALFEDPRFRRSMINTGYFVVVGIPLTMVVALALAVALNSGIGRLRTLFRTAFFTPVVTSIVAVAVLWRFILQPDGLLNTMLESFGAAAPDWLNSTTWAMPSMILMAVWRNMGTLMIIFLAGLQTIPREMLEAAEVDGANAVQRFFSITVPMLRPTLLLGAVLLSVGYLQFFEEPFVMTNGGPLDSTYSVSYYTYNQFGFGQYGLASAASYVLFLAIVLLSIVQFRALRSKD</sequence>
<dbReference type="SUPFAM" id="SSF161098">
    <property type="entry name" value="MetI-like"/>
    <property type="match status" value="1"/>
</dbReference>
<comment type="caution">
    <text evidence="9">The sequence shown here is derived from an EMBL/GenBank/DDBJ whole genome shotgun (WGS) entry which is preliminary data.</text>
</comment>
<dbReference type="Pfam" id="PF00528">
    <property type="entry name" value="BPD_transp_1"/>
    <property type="match status" value="1"/>
</dbReference>
<evidence type="ECO:0000313" key="9">
    <source>
        <dbReference type="EMBL" id="TDK23483.1"/>
    </source>
</evidence>
<dbReference type="CDD" id="cd06261">
    <property type="entry name" value="TM_PBP2"/>
    <property type="match status" value="1"/>
</dbReference>
<feature type="transmembrane region" description="Helical" evidence="7">
    <location>
        <begin position="96"/>
        <end position="118"/>
    </location>
</feature>
<dbReference type="GO" id="GO:0005886">
    <property type="term" value="C:plasma membrane"/>
    <property type="evidence" value="ECO:0007669"/>
    <property type="project" value="UniProtKB-SubCell"/>
</dbReference>
<feature type="transmembrane region" description="Helical" evidence="7">
    <location>
        <begin position="231"/>
        <end position="250"/>
    </location>
</feature>
<dbReference type="AlphaFoldDB" id="A0A4R5TRE4"/>
<evidence type="ECO:0000256" key="4">
    <source>
        <dbReference type="ARBA" id="ARBA00022692"/>
    </source>
</evidence>
<gene>
    <name evidence="9" type="ORF">E2F48_15940</name>
</gene>
<feature type="domain" description="ABC transmembrane type-1" evidence="8">
    <location>
        <begin position="92"/>
        <end position="303"/>
    </location>
</feature>
<dbReference type="PROSITE" id="PS50928">
    <property type="entry name" value="ABC_TM1"/>
    <property type="match status" value="1"/>
</dbReference>
<reference evidence="9 10" key="1">
    <citation type="submission" date="2019-03" db="EMBL/GenBank/DDBJ databases">
        <title>Arthrobacter sp. nov., an bacterium isolated from biocrust in Mu Us Desert.</title>
        <authorList>
            <person name="Lixiong L."/>
        </authorList>
    </citation>
    <scope>NUCLEOTIDE SEQUENCE [LARGE SCALE GENOMIC DNA]</scope>
    <source>
        <strain evidence="9 10">SLN-3</strain>
    </source>
</reference>
<dbReference type="OrthoDB" id="3515028at2"/>
<keyword evidence="5 7" id="KW-1133">Transmembrane helix</keyword>
<keyword evidence="3" id="KW-1003">Cell membrane</keyword>
<evidence type="ECO:0000256" key="3">
    <source>
        <dbReference type="ARBA" id="ARBA00022475"/>
    </source>
</evidence>
<evidence type="ECO:0000259" key="8">
    <source>
        <dbReference type="PROSITE" id="PS50928"/>
    </source>
</evidence>
<keyword evidence="10" id="KW-1185">Reference proteome</keyword>
<evidence type="ECO:0000256" key="2">
    <source>
        <dbReference type="ARBA" id="ARBA00022448"/>
    </source>
</evidence>
<dbReference type="PANTHER" id="PTHR30193:SF37">
    <property type="entry name" value="INNER MEMBRANE ABC TRANSPORTER PERMEASE PROTEIN YCJO"/>
    <property type="match status" value="1"/>
</dbReference>
<feature type="transmembrane region" description="Helical" evidence="7">
    <location>
        <begin position="28"/>
        <end position="50"/>
    </location>
</feature>
<evidence type="ECO:0000256" key="7">
    <source>
        <dbReference type="RuleBase" id="RU363032"/>
    </source>
</evidence>
<evidence type="ECO:0000256" key="5">
    <source>
        <dbReference type="ARBA" id="ARBA00022989"/>
    </source>
</evidence>
<proteinExistence type="inferred from homology"/>